<accession>A0A545TJI6</accession>
<evidence type="ECO:0000313" key="3">
    <source>
        <dbReference type="Proteomes" id="UP000317839"/>
    </source>
</evidence>
<comment type="caution">
    <text evidence="2">The sequence shown here is derived from an EMBL/GenBank/DDBJ whole genome shotgun (WGS) entry which is preliminary data.</text>
</comment>
<dbReference type="Gene3D" id="3.60.130.10">
    <property type="entry name" value="Clavaminate synthase-like"/>
    <property type="match status" value="1"/>
</dbReference>
<gene>
    <name evidence="2" type="ORF">FLL45_05470</name>
</gene>
<reference evidence="2 3" key="1">
    <citation type="submission" date="2019-06" db="EMBL/GenBank/DDBJ databases">
        <title>Draft genome of Aliikangiella marina GYP-15.</title>
        <authorList>
            <person name="Wang G."/>
        </authorList>
    </citation>
    <scope>NUCLEOTIDE SEQUENCE [LARGE SCALE GENOMIC DNA]</scope>
    <source>
        <strain evidence="2 3">GYP-15</strain>
    </source>
</reference>
<dbReference type="AlphaFoldDB" id="A0A545TJI6"/>
<keyword evidence="1" id="KW-0560">Oxidoreductase</keyword>
<evidence type="ECO:0000313" key="2">
    <source>
        <dbReference type="EMBL" id="TQV77394.1"/>
    </source>
</evidence>
<dbReference type="RefSeq" id="WP_142940966.1">
    <property type="nucleotide sequence ID" value="NZ_VIKR01000001.1"/>
</dbReference>
<organism evidence="2 3">
    <name type="scientific">Aliikangiella marina</name>
    <dbReference type="NCBI Taxonomy" id="1712262"/>
    <lineage>
        <taxon>Bacteria</taxon>
        <taxon>Pseudomonadati</taxon>
        <taxon>Pseudomonadota</taxon>
        <taxon>Gammaproteobacteria</taxon>
        <taxon>Oceanospirillales</taxon>
        <taxon>Pleioneaceae</taxon>
        <taxon>Aliikangiella</taxon>
    </lineage>
</organism>
<evidence type="ECO:0000256" key="1">
    <source>
        <dbReference type="ARBA" id="ARBA00023002"/>
    </source>
</evidence>
<dbReference type="SUPFAM" id="SSF51197">
    <property type="entry name" value="Clavaminate synthase-like"/>
    <property type="match status" value="1"/>
</dbReference>
<name>A0A545TJI6_9GAMM</name>
<protein>
    <submittedName>
        <fullName evidence="2">Uncharacterized protein</fullName>
    </submittedName>
</protein>
<dbReference type="OrthoDB" id="6316287at2"/>
<dbReference type="EMBL" id="VIKR01000001">
    <property type="protein sequence ID" value="TQV77394.1"/>
    <property type="molecule type" value="Genomic_DNA"/>
</dbReference>
<dbReference type="InterPro" id="IPR042098">
    <property type="entry name" value="TauD-like_sf"/>
</dbReference>
<sequence length="349" mass="39330">MKTDHVSRHITNEQVEHYGVPVFNASKEAHSCPYIIPLDGNAPQQDSGLISELANNNIALARSISLQDASKIFSDLAEHYQLTESYLLQMQFVVDMMEDRCGVDDVAVTVNEREDYQYIQPHCEGDSTSPIELFGLYCRKNAQHGGENVLSRIDQRADFSHVKAKEKAILGKDLDAAAIRKLQQGHLDAKDVIESCDKVLRTLSETAQGKVVTRLAPLQKQYSKVSNEQIYTLWDNVTVHDHAFHRLQFDLLSQLSLIHTQTDNGSSCFSIDAKGSDQYQSMMHIERDSDWAPADTDSGDLASTAKLFDTHVIYKMQPGDFLIFNNRAWAHGVNNWNPLETRELLAMYA</sequence>
<proteinExistence type="predicted"/>
<keyword evidence="3" id="KW-1185">Reference proteome</keyword>
<dbReference type="Proteomes" id="UP000317839">
    <property type="component" value="Unassembled WGS sequence"/>
</dbReference>
<dbReference type="GO" id="GO:0016706">
    <property type="term" value="F:2-oxoglutarate-dependent dioxygenase activity"/>
    <property type="evidence" value="ECO:0007669"/>
    <property type="project" value="UniProtKB-ARBA"/>
</dbReference>